<dbReference type="GeneID" id="7901780"/>
<dbReference type="Proteomes" id="UP000009168">
    <property type="component" value="Unassembled WGS sequence"/>
</dbReference>
<gene>
    <name evidence="1" type="ORF">TTHERM_02255850</name>
</gene>
<dbReference type="RefSeq" id="XP_001028613.1">
    <property type="nucleotide sequence ID" value="XM_001028613.1"/>
</dbReference>
<dbReference type="InParanoid" id="Q225I4"/>
<sequence length="113" mass="13009">MDNSPGEWAVVYTWISEIKLCSLKSGTKNENKYSKQYEFIPQNALQCSQSIENLQKFIQNPIVIGSQAFIIAYQCRANTSEILLSTEYPDVSFLDRSKMDTIRPYGIIIKQIY</sequence>
<organism evidence="1 2">
    <name type="scientific">Tetrahymena thermophila (strain SB210)</name>
    <dbReference type="NCBI Taxonomy" id="312017"/>
    <lineage>
        <taxon>Eukaryota</taxon>
        <taxon>Sar</taxon>
        <taxon>Alveolata</taxon>
        <taxon>Ciliophora</taxon>
        <taxon>Intramacronucleata</taxon>
        <taxon>Oligohymenophorea</taxon>
        <taxon>Hymenostomatida</taxon>
        <taxon>Tetrahymenina</taxon>
        <taxon>Tetrahymenidae</taxon>
        <taxon>Tetrahymena</taxon>
    </lineage>
</organism>
<dbReference type="AlphaFoldDB" id="Q225I4"/>
<dbReference type="EMBL" id="GG663350">
    <property type="protein sequence ID" value="EAR80950.1"/>
    <property type="molecule type" value="Genomic_DNA"/>
</dbReference>
<protein>
    <submittedName>
        <fullName evidence="1">Uncharacterized protein</fullName>
    </submittedName>
</protein>
<accession>Q225I4</accession>
<evidence type="ECO:0000313" key="1">
    <source>
        <dbReference type="EMBL" id="EAR80950.1"/>
    </source>
</evidence>
<dbReference type="HOGENOM" id="CLU_2138548_0_0_1"/>
<evidence type="ECO:0000313" key="2">
    <source>
        <dbReference type="Proteomes" id="UP000009168"/>
    </source>
</evidence>
<reference evidence="2" key="1">
    <citation type="journal article" date="2006" name="PLoS Biol.">
        <title>Macronuclear genome sequence of the ciliate Tetrahymena thermophila, a model eukaryote.</title>
        <authorList>
            <person name="Eisen J.A."/>
            <person name="Coyne R.S."/>
            <person name="Wu M."/>
            <person name="Wu D."/>
            <person name="Thiagarajan M."/>
            <person name="Wortman J.R."/>
            <person name="Badger J.H."/>
            <person name="Ren Q."/>
            <person name="Amedeo P."/>
            <person name="Jones K.M."/>
            <person name="Tallon L.J."/>
            <person name="Delcher A.L."/>
            <person name="Salzberg S.L."/>
            <person name="Silva J.C."/>
            <person name="Haas B.J."/>
            <person name="Majoros W.H."/>
            <person name="Farzad M."/>
            <person name="Carlton J.M."/>
            <person name="Smith R.K. Jr."/>
            <person name="Garg J."/>
            <person name="Pearlman R.E."/>
            <person name="Karrer K.M."/>
            <person name="Sun L."/>
            <person name="Manning G."/>
            <person name="Elde N.C."/>
            <person name="Turkewitz A.P."/>
            <person name="Asai D.J."/>
            <person name="Wilkes D.E."/>
            <person name="Wang Y."/>
            <person name="Cai H."/>
            <person name="Collins K."/>
            <person name="Stewart B.A."/>
            <person name="Lee S.R."/>
            <person name="Wilamowska K."/>
            <person name="Weinberg Z."/>
            <person name="Ruzzo W.L."/>
            <person name="Wloga D."/>
            <person name="Gaertig J."/>
            <person name="Frankel J."/>
            <person name="Tsao C.-C."/>
            <person name="Gorovsky M.A."/>
            <person name="Keeling P.J."/>
            <person name="Waller R.F."/>
            <person name="Patron N.J."/>
            <person name="Cherry J.M."/>
            <person name="Stover N.A."/>
            <person name="Krieger C.J."/>
            <person name="del Toro C."/>
            <person name="Ryder H.F."/>
            <person name="Williamson S.C."/>
            <person name="Barbeau R.A."/>
            <person name="Hamilton E.P."/>
            <person name="Orias E."/>
        </authorList>
    </citation>
    <scope>NUCLEOTIDE SEQUENCE [LARGE SCALE GENOMIC DNA]</scope>
    <source>
        <strain evidence="2">SB210</strain>
    </source>
</reference>
<proteinExistence type="predicted"/>
<name>Q225I4_TETTS</name>
<dbReference type="KEGG" id="tet:TTHERM_02255850"/>
<dbReference type="OrthoDB" id="423533at2759"/>
<keyword evidence="2" id="KW-1185">Reference proteome</keyword>